<proteinExistence type="predicted"/>
<keyword evidence="3" id="KW-0732">Signal</keyword>
<accession>A0ABN2GRX3</accession>
<feature type="signal peptide" evidence="3">
    <location>
        <begin position="1"/>
        <end position="30"/>
    </location>
</feature>
<sequence>MSTLNKTGLRLAAAGAAAALALAAGAPAFAQEETPADEATTPAETATETEAVETEEEENSEVEEEKDPAEAEVPEAEVPEGELPEQEEEEDGADEGWEHVYSYQYLDQILQGANEGESVLAQPEFYVEEAAANPELTAATILVFTDTMSLEDLLVDGSWNLTHHAYAAPGYDNCTIWEWGATCIVTDFAAEAGKTYTPSEATPLYYDIVGEVDADDAAAYYAVDLDAAGLEEALAEGWYDLESDNQLELVETEGTEGDWFLDFGLFYFEADLVLPNLPTAEEPGLPVTGSSSIVMISSAAAALLAGAVVFLVLRRRRAAENWE</sequence>
<feature type="transmembrane region" description="Helical" evidence="2">
    <location>
        <begin position="293"/>
        <end position="313"/>
    </location>
</feature>
<evidence type="ECO:0000256" key="1">
    <source>
        <dbReference type="SAM" id="MobiDB-lite"/>
    </source>
</evidence>
<keyword evidence="2" id="KW-0812">Transmembrane</keyword>
<evidence type="ECO:0000313" key="5">
    <source>
        <dbReference type="Proteomes" id="UP001499851"/>
    </source>
</evidence>
<reference evidence="4 5" key="1">
    <citation type="journal article" date="2019" name="Int. J. Syst. Evol. Microbiol.">
        <title>The Global Catalogue of Microorganisms (GCM) 10K type strain sequencing project: providing services to taxonomists for standard genome sequencing and annotation.</title>
        <authorList>
            <consortium name="The Broad Institute Genomics Platform"/>
            <consortium name="The Broad Institute Genome Sequencing Center for Infectious Disease"/>
            <person name="Wu L."/>
            <person name="Ma J."/>
        </authorList>
    </citation>
    <scope>NUCLEOTIDE SEQUENCE [LARGE SCALE GENOMIC DNA]</scope>
    <source>
        <strain evidence="4 5">JCM 16001</strain>
    </source>
</reference>
<protein>
    <recommendedName>
        <fullName evidence="6">LPXTG cell wall anchor domain-containing protein</fullName>
    </recommendedName>
</protein>
<feature type="chain" id="PRO_5046846077" description="LPXTG cell wall anchor domain-containing protein" evidence="3">
    <location>
        <begin position="31"/>
        <end position="323"/>
    </location>
</feature>
<keyword evidence="2" id="KW-1133">Transmembrane helix</keyword>
<name>A0ABN2GRX3_9ACTN</name>
<dbReference type="RefSeq" id="WP_344486195.1">
    <property type="nucleotide sequence ID" value="NZ_BAAAQF010000007.1"/>
</dbReference>
<feature type="compositionally biased region" description="Acidic residues" evidence="1">
    <location>
        <begin position="50"/>
        <end position="93"/>
    </location>
</feature>
<gene>
    <name evidence="4" type="ORF">GCM10009830_23040</name>
</gene>
<organism evidence="4 5">
    <name type="scientific">Glycomyces endophyticus</name>
    <dbReference type="NCBI Taxonomy" id="480996"/>
    <lineage>
        <taxon>Bacteria</taxon>
        <taxon>Bacillati</taxon>
        <taxon>Actinomycetota</taxon>
        <taxon>Actinomycetes</taxon>
        <taxon>Glycomycetales</taxon>
        <taxon>Glycomycetaceae</taxon>
        <taxon>Glycomyces</taxon>
    </lineage>
</organism>
<keyword evidence="5" id="KW-1185">Reference proteome</keyword>
<dbReference type="NCBIfam" id="TIGR01167">
    <property type="entry name" value="LPXTG_anchor"/>
    <property type="match status" value="1"/>
</dbReference>
<feature type="region of interest" description="Disordered" evidence="1">
    <location>
        <begin position="29"/>
        <end position="93"/>
    </location>
</feature>
<evidence type="ECO:0000313" key="4">
    <source>
        <dbReference type="EMBL" id="GAA1675798.1"/>
    </source>
</evidence>
<evidence type="ECO:0000256" key="2">
    <source>
        <dbReference type="SAM" id="Phobius"/>
    </source>
</evidence>
<feature type="compositionally biased region" description="Low complexity" evidence="1">
    <location>
        <begin position="29"/>
        <end position="49"/>
    </location>
</feature>
<evidence type="ECO:0000256" key="3">
    <source>
        <dbReference type="SAM" id="SignalP"/>
    </source>
</evidence>
<keyword evidence="2" id="KW-0472">Membrane</keyword>
<dbReference type="Proteomes" id="UP001499851">
    <property type="component" value="Unassembled WGS sequence"/>
</dbReference>
<evidence type="ECO:0008006" key="6">
    <source>
        <dbReference type="Google" id="ProtNLM"/>
    </source>
</evidence>
<dbReference type="EMBL" id="BAAAQF010000007">
    <property type="protein sequence ID" value="GAA1675798.1"/>
    <property type="molecule type" value="Genomic_DNA"/>
</dbReference>
<comment type="caution">
    <text evidence="4">The sequence shown here is derived from an EMBL/GenBank/DDBJ whole genome shotgun (WGS) entry which is preliminary data.</text>
</comment>